<evidence type="ECO:0000256" key="2">
    <source>
        <dbReference type="ARBA" id="ARBA00022536"/>
    </source>
</evidence>
<reference evidence="13" key="1">
    <citation type="submission" date="2021-02" db="EMBL/GenBank/DDBJ databases">
        <authorList>
            <person name="Nowell W R."/>
        </authorList>
    </citation>
    <scope>NUCLEOTIDE SEQUENCE</scope>
</reference>
<evidence type="ECO:0000256" key="9">
    <source>
        <dbReference type="PROSITE-ProRule" id="PRU00124"/>
    </source>
</evidence>
<dbReference type="GO" id="GO:0016020">
    <property type="term" value="C:membrane"/>
    <property type="evidence" value="ECO:0007669"/>
    <property type="project" value="UniProtKB-SubCell"/>
</dbReference>
<dbReference type="Gene3D" id="2.10.25.10">
    <property type="entry name" value="Laminin"/>
    <property type="match status" value="2"/>
</dbReference>
<evidence type="ECO:0000259" key="12">
    <source>
        <dbReference type="PROSITE" id="PS50262"/>
    </source>
</evidence>
<feature type="transmembrane region" description="Helical" evidence="10">
    <location>
        <begin position="1310"/>
        <end position="1330"/>
    </location>
</feature>
<evidence type="ECO:0000259" key="11">
    <source>
        <dbReference type="PROSITE" id="PS50026"/>
    </source>
</evidence>
<dbReference type="PROSITE" id="PS00022">
    <property type="entry name" value="EGF_1"/>
    <property type="match status" value="4"/>
</dbReference>
<dbReference type="PROSITE" id="PS50262">
    <property type="entry name" value="G_PROTEIN_RECEP_F1_2"/>
    <property type="match status" value="1"/>
</dbReference>
<dbReference type="PROSITE" id="PS01186">
    <property type="entry name" value="EGF_2"/>
    <property type="match status" value="1"/>
</dbReference>
<dbReference type="InterPro" id="IPR000742">
    <property type="entry name" value="EGF"/>
</dbReference>
<feature type="transmembrane region" description="Helical" evidence="10">
    <location>
        <begin position="1052"/>
        <end position="1078"/>
    </location>
</feature>
<comment type="caution">
    <text evidence="8">Lacks conserved residue(s) required for the propagation of feature annotation.</text>
</comment>
<dbReference type="InterPro" id="IPR002172">
    <property type="entry name" value="LDrepeatLR_classA_rpt"/>
</dbReference>
<comment type="caution">
    <text evidence="13">The sequence shown here is derived from an EMBL/GenBank/DDBJ whole genome shotgun (WGS) entry which is preliminary data.</text>
</comment>
<feature type="domain" description="G-protein coupled receptors family 1 profile" evidence="12">
    <location>
        <begin position="1070"/>
        <end position="1327"/>
    </location>
</feature>
<evidence type="ECO:0000256" key="7">
    <source>
        <dbReference type="ARBA" id="ARBA00023157"/>
    </source>
</evidence>
<keyword evidence="2 8" id="KW-0245">EGF-like domain</keyword>
<feature type="disulfide bond" evidence="8">
    <location>
        <begin position="804"/>
        <end position="813"/>
    </location>
</feature>
<dbReference type="CDD" id="cd00112">
    <property type="entry name" value="LDLa"/>
    <property type="match status" value="1"/>
</dbReference>
<feature type="domain" description="EGF-like" evidence="11">
    <location>
        <begin position="704"/>
        <end position="742"/>
    </location>
</feature>
<keyword evidence="4" id="KW-0677">Repeat</keyword>
<dbReference type="PANTHER" id="PTHR24049">
    <property type="entry name" value="CRUMBS FAMILY MEMBER"/>
    <property type="match status" value="1"/>
</dbReference>
<evidence type="ECO:0000256" key="5">
    <source>
        <dbReference type="ARBA" id="ARBA00022989"/>
    </source>
</evidence>
<keyword evidence="7 8" id="KW-1015">Disulfide bond</keyword>
<dbReference type="SMART" id="SM00192">
    <property type="entry name" value="LDLa"/>
    <property type="match status" value="2"/>
</dbReference>
<dbReference type="PROSITE" id="PS50068">
    <property type="entry name" value="LDLRA_2"/>
    <property type="match status" value="1"/>
</dbReference>
<dbReference type="InterPro" id="IPR051022">
    <property type="entry name" value="Notch_Cell-Fate_Det"/>
</dbReference>
<evidence type="ECO:0000256" key="4">
    <source>
        <dbReference type="ARBA" id="ARBA00022737"/>
    </source>
</evidence>
<evidence type="ECO:0000256" key="8">
    <source>
        <dbReference type="PROSITE-ProRule" id="PRU00076"/>
    </source>
</evidence>
<evidence type="ECO:0000256" key="3">
    <source>
        <dbReference type="ARBA" id="ARBA00022692"/>
    </source>
</evidence>
<feature type="transmembrane region" description="Helical" evidence="10">
    <location>
        <begin position="1120"/>
        <end position="1142"/>
    </location>
</feature>
<keyword evidence="5 10" id="KW-1133">Transmembrane helix</keyword>
<evidence type="ECO:0000256" key="10">
    <source>
        <dbReference type="SAM" id="Phobius"/>
    </source>
</evidence>
<dbReference type="InterPro" id="IPR017452">
    <property type="entry name" value="GPCR_Rhodpsn_7TM"/>
</dbReference>
<evidence type="ECO:0000256" key="6">
    <source>
        <dbReference type="ARBA" id="ARBA00023136"/>
    </source>
</evidence>
<dbReference type="Proteomes" id="UP000663828">
    <property type="component" value="Unassembled WGS sequence"/>
</dbReference>
<evidence type="ECO:0000256" key="1">
    <source>
        <dbReference type="ARBA" id="ARBA00004370"/>
    </source>
</evidence>
<name>A0A815TXM3_ADIRI</name>
<feature type="transmembrane region" description="Helical" evidence="10">
    <location>
        <begin position="1221"/>
        <end position="1247"/>
    </location>
</feature>
<sequence>MNTNLKCHNHCNLTSFTKLQSQNISTDELYYWQVPIDIIDLYESNECDPKYEYRCTSGMCIDKDFAFDYTIDCLDRSDEKRIHFGRCFENPSNDCEEFQCAWADKYPCGDGECVSNAMTESEKEADVCSNGRNKWFLTTQINVTKNFCRTCLLCNINGAYNASYEAFIDCRFMSINTACKTKCKNILLSNFPLFYPDVRFIYTFTRDKTPMLTCYDNDKCNLYPSNFNYSGLTCRETTTCFTKENAVSFVTSLSHVRRDFTQFISYMRLVFSACALPSPMIGWNSSKLYSCPDSCRLISFHRVADHFYDCPNSLTDETYEGNLCRQNLSTLPATEGRCEDGSDRMYPFICRHRTNIGCQYLRSLKISNKYFLFQEICNGRVHPELIEDEDNCDEWKRNCNPVYQKCNQLLNSSTYESCIPMLWAKNSKTKCYVGVNENNYCQRNYPNDDHKVFRCFNDSKCIEFQDLCDGVFHCPFHDNETICLDKKNNTKCPYGTYPCDIKQSYCEPKQNQCDSRVTLFSIDNHRQYPSVKSPRPIKDVERKTRSCRDVNPSTLNKYRCHRGIVVNSPIDGEQCLCSPAYYGRTCEYQSERISIALNIRLNTRQTSSEIVYKLLIRLQTLSNMFFDSTELYYATIFDTVPIYKQVVYLRAPRLYEMYSIVIDVFQISKTDVEYHSSFYYKIAFPFLPVNRLATRIILTDRIISKVQCEKNCTENGQCRVYSNRVEEYYCLCHSGWSGEFCQIKQQISCSPLSFAFHSHCICPLNHLGRYCYAHVDICRRSSYCQNNGTCISVDLRTNNVVCICLPNFHGQYCQESSAYVNITMNNMWREDRTKTHIPVVIVHMASLSNRLAAASTFNRYIYKNVLLDSNIISFSETDTLPTFVFVEIHFDTNTRKSYHLVTLMRKFAANVRTSILPSNRCYQVDELLDSSIMSLSYIKRIKYYNRPCDILDVRCFYDEFHVCLCNNNAFLDCVRFDHSKSSCPTDEVTCLNDGRCYQPMQTTINFEFACVCPRCYFGDRCQFTMTKYTIPLDALLDQHILIGRSLSEQLPLIHWMVAIVVILVVVGFLTNGLCILTFAQRTTRKLGCGWHLLITSIVSQLGIVIFGIRLNSFGTTNKTFLSLSCILLEFFLSILPTINDWLSTCVTVERTIIAAHGVKFNRRKSVYYAKIVILIVVVINVVSALHKPFHHRLVIDSQHGNDVFVCVANHSQQQWMSLYEIIINLFHLIVPFDINFISIFVLIIILVRRKLVLSDMRAKLSPFEILREQLSLYKAFLLSPFILILLEAPRLAFLFAFACVEIQWQKHLFLTSYIISSLPMALTLFIFVLPKDSYKNELIRILQNFLKRFFNK</sequence>
<proteinExistence type="predicted"/>
<accession>A0A815TXM3</accession>
<feature type="transmembrane region" description="Helical" evidence="10">
    <location>
        <begin position="1275"/>
        <end position="1298"/>
    </location>
</feature>
<dbReference type="SMART" id="SM00181">
    <property type="entry name" value="EGF"/>
    <property type="match status" value="4"/>
</dbReference>
<feature type="transmembrane region" description="Helical" evidence="10">
    <location>
        <begin position="1167"/>
        <end position="1186"/>
    </location>
</feature>
<comment type="subcellular location">
    <subcellularLocation>
        <location evidence="1">Membrane</location>
    </subcellularLocation>
</comment>
<feature type="disulfide bond" evidence="8">
    <location>
        <begin position="732"/>
        <end position="741"/>
    </location>
</feature>
<evidence type="ECO:0000313" key="13">
    <source>
        <dbReference type="EMBL" id="CAF1508831.1"/>
    </source>
</evidence>
<feature type="disulfide bond" evidence="8">
    <location>
        <begin position="708"/>
        <end position="718"/>
    </location>
</feature>
<organism evidence="13 14">
    <name type="scientific">Adineta ricciae</name>
    <name type="common">Rotifer</name>
    <dbReference type="NCBI Taxonomy" id="249248"/>
    <lineage>
        <taxon>Eukaryota</taxon>
        <taxon>Metazoa</taxon>
        <taxon>Spiralia</taxon>
        <taxon>Gnathifera</taxon>
        <taxon>Rotifera</taxon>
        <taxon>Eurotatoria</taxon>
        <taxon>Bdelloidea</taxon>
        <taxon>Adinetida</taxon>
        <taxon>Adinetidae</taxon>
        <taxon>Adineta</taxon>
    </lineage>
</organism>
<feature type="transmembrane region" description="Helical" evidence="10">
    <location>
        <begin position="1090"/>
        <end position="1108"/>
    </location>
</feature>
<dbReference type="EMBL" id="CAJNOR010004521">
    <property type="protein sequence ID" value="CAF1508831.1"/>
    <property type="molecule type" value="Genomic_DNA"/>
</dbReference>
<keyword evidence="3 10" id="KW-0812">Transmembrane</keyword>
<dbReference type="InterPro" id="IPR036055">
    <property type="entry name" value="LDL_receptor-like_sf"/>
</dbReference>
<dbReference type="CDD" id="cd00054">
    <property type="entry name" value="EGF_CA"/>
    <property type="match status" value="1"/>
</dbReference>
<dbReference type="Gene3D" id="1.20.1070.10">
    <property type="entry name" value="Rhodopsin 7-helix transmembrane proteins"/>
    <property type="match status" value="1"/>
</dbReference>
<protein>
    <submittedName>
        <fullName evidence="13">Uncharacterized protein</fullName>
    </submittedName>
</protein>
<feature type="disulfide bond" evidence="9">
    <location>
        <begin position="55"/>
        <end position="73"/>
    </location>
</feature>
<gene>
    <name evidence="13" type="ORF">XAT740_LOCUS40095</name>
</gene>
<keyword evidence="14" id="KW-1185">Reference proteome</keyword>
<evidence type="ECO:0000313" key="14">
    <source>
        <dbReference type="Proteomes" id="UP000663828"/>
    </source>
</evidence>
<dbReference type="PROSITE" id="PS50026">
    <property type="entry name" value="EGF_3"/>
    <property type="match status" value="2"/>
</dbReference>
<dbReference type="Gene3D" id="4.10.400.10">
    <property type="entry name" value="Low-density Lipoprotein Receptor"/>
    <property type="match status" value="1"/>
</dbReference>
<feature type="domain" description="EGF-like" evidence="11">
    <location>
        <begin position="774"/>
        <end position="814"/>
    </location>
</feature>
<dbReference type="SUPFAM" id="SSF57424">
    <property type="entry name" value="LDL receptor-like module"/>
    <property type="match status" value="1"/>
</dbReference>
<dbReference type="SUPFAM" id="SSF57196">
    <property type="entry name" value="EGF/Laminin"/>
    <property type="match status" value="3"/>
</dbReference>
<keyword evidence="6 10" id="KW-0472">Membrane</keyword>
<dbReference type="SUPFAM" id="SSF81321">
    <property type="entry name" value="Family A G protein-coupled receptor-like"/>
    <property type="match status" value="1"/>
</dbReference>